<dbReference type="PANTHER" id="PTHR30632">
    <property type="entry name" value="MOLYBDATE-BINDING PERIPLASMIC PROTEIN"/>
    <property type="match status" value="1"/>
</dbReference>
<keyword evidence="3" id="KW-0732">Signal</keyword>
<dbReference type="EMBL" id="JADKNH010000003">
    <property type="protein sequence ID" value="MBF4692643.1"/>
    <property type="molecule type" value="Genomic_DNA"/>
</dbReference>
<evidence type="ECO:0000313" key="5">
    <source>
        <dbReference type="EMBL" id="MBF4692643.1"/>
    </source>
</evidence>
<dbReference type="PIRSF" id="PIRSF004846">
    <property type="entry name" value="ModA"/>
    <property type="match status" value="1"/>
</dbReference>
<evidence type="ECO:0000256" key="1">
    <source>
        <dbReference type="ARBA" id="ARBA00009175"/>
    </source>
</evidence>
<dbReference type="NCBIfam" id="TIGR01256">
    <property type="entry name" value="modA"/>
    <property type="match status" value="1"/>
</dbReference>
<protein>
    <submittedName>
        <fullName evidence="5">Molybdate ABC transporter substrate-binding protein</fullName>
    </submittedName>
</protein>
<keyword evidence="6" id="KW-1185">Reference proteome</keyword>
<dbReference type="PANTHER" id="PTHR30632:SF0">
    <property type="entry name" value="SULFATE-BINDING PROTEIN"/>
    <property type="match status" value="1"/>
</dbReference>
<dbReference type="Proteomes" id="UP000614200">
    <property type="component" value="Unassembled WGS sequence"/>
</dbReference>
<gene>
    <name evidence="5" type="primary">modA</name>
    <name evidence="5" type="ORF">ISU02_05915</name>
</gene>
<reference evidence="5 6" key="1">
    <citation type="submission" date="2020-11" db="EMBL/GenBank/DDBJ databases">
        <title>Fusibacter basophilias sp. nov.</title>
        <authorList>
            <person name="Qiu D."/>
        </authorList>
    </citation>
    <scope>NUCLEOTIDE SEQUENCE [LARGE SCALE GENOMIC DNA]</scope>
    <source>
        <strain evidence="5 6">Q10-2</strain>
    </source>
</reference>
<evidence type="ECO:0000256" key="4">
    <source>
        <dbReference type="SAM" id="MobiDB-lite"/>
    </source>
</evidence>
<dbReference type="Gene3D" id="3.40.190.10">
    <property type="entry name" value="Periplasmic binding protein-like II"/>
    <property type="match status" value="2"/>
</dbReference>
<evidence type="ECO:0000313" key="6">
    <source>
        <dbReference type="Proteomes" id="UP000614200"/>
    </source>
</evidence>
<feature type="region of interest" description="Disordered" evidence="4">
    <location>
        <begin position="35"/>
        <end position="62"/>
    </location>
</feature>
<comment type="similarity">
    <text evidence="1">Belongs to the bacterial solute-binding protein ModA family.</text>
</comment>
<proteinExistence type="inferred from homology"/>
<keyword evidence="2" id="KW-0479">Metal-binding</keyword>
<organism evidence="5 6">
    <name type="scientific">Fusibacter ferrireducens</name>
    <dbReference type="NCBI Taxonomy" id="2785058"/>
    <lineage>
        <taxon>Bacteria</taxon>
        <taxon>Bacillati</taxon>
        <taxon>Bacillota</taxon>
        <taxon>Clostridia</taxon>
        <taxon>Eubacteriales</taxon>
        <taxon>Eubacteriales Family XII. Incertae Sedis</taxon>
        <taxon>Fusibacter</taxon>
    </lineage>
</organism>
<dbReference type="InterPro" id="IPR050682">
    <property type="entry name" value="ModA/WtpA"/>
</dbReference>
<sequence>MRKTKTPFSRISFYFFMTFMLVTLFILTSCQSKPNTENSDSKEPASNQISADKASGTSEEATVTSQEVTLTISAAASMTEALSEIKTLYETKFLGNTLLLNFASSGSLEQQIEQGADVDVFLSASPKYTNLLKEKSLIIDDSLVNLLKNEIVLVTHLNSPLNALEFDALDTADYDKIGIGQPESVPAGQYAEEILTTLGIKDAVYTHAVFAKDVKEVLTWVETDNADLGIVYSTDAANSKSVKILSNAPADSHKTIIYPAVVIKETKHIAEATEFLNFLSEQDTMNVFLKYGFLSAQ</sequence>
<dbReference type="PROSITE" id="PS51257">
    <property type="entry name" value="PROKAR_LIPOPROTEIN"/>
    <property type="match status" value="1"/>
</dbReference>
<evidence type="ECO:0000256" key="2">
    <source>
        <dbReference type="ARBA" id="ARBA00022723"/>
    </source>
</evidence>
<evidence type="ECO:0000256" key="3">
    <source>
        <dbReference type="ARBA" id="ARBA00022729"/>
    </source>
</evidence>
<dbReference type="SUPFAM" id="SSF53850">
    <property type="entry name" value="Periplasmic binding protein-like II"/>
    <property type="match status" value="1"/>
</dbReference>
<name>A0ABR9ZR61_9FIRM</name>
<comment type="caution">
    <text evidence="5">The sequence shown here is derived from an EMBL/GenBank/DDBJ whole genome shotgun (WGS) entry which is preliminary data.</text>
</comment>
<dbReference type="InterPro" id="IPR005950">
    <property type="entry name" value="ModA"/>
</dbReference>
<dbReference type="Pfam" id="PF13531">
    <property type="entry name" value="SBP_bac_11"/>
    <property type="match status" value="1"/>
</dbReference>
<accession>A0ABR9ZR61</accession>
<dbReference type="RefSeq" id="WP_194700884.1">
    <property type="nucleotide sequence ID" value="NZ_JADKNH010000003.1"/>
</dbReference>